<dbReference type="EMBL" id="KN716285">
    <property type="protein sequence ID" value="KJH47986.1"/>
    <property type="molecule type" value="Genomic_DNA"/>
</dbReference>
<feature type="compositionally biased region" description="Polar residues" evidence="1">
    <location>
        <begin position="312"/>
        <end position="330"/>
    </location>
</feature>
<reference evidence="2 3" key="1">
    <citation type="submission" date="2013-11" db="EMBL/GenBank/DDBJ databases">
        <title>Draft genome of the bovine lungworm Dictyocaulus viviparus.</title>
        <authorList>
            <person name="Mitreva M."/>
        </authorList>
    </citation>
    <scope>NUCLEOTIDE SEQUENCE [LARGE SCALE GENOMIC DNA]</scope>
    <source>
        <strain evidence="2 3">HannoverDv2000</strain>
    </source>
</reference>
<protein>
    <submittedName>
        <fullName evidence="2">Uncharacterized protein</fullName>
    </submittedName>
</protein>
<evidence type="ECO:0000313" key="2">
    <source>
        <dbReference type="EMBL" id="KJH47986.1"/>
    </source>
</evidence>
<feature type="region of interest" description="Disordered" evidence="1">
    <location>
        <begin position="268"/>
        <end position="330"/>
    </location>
</feature>
<feature type="compositionally biased region" description="Low complexity" evidence="1">
    <location>
        <begin position="273"/>
        <end position="293"/>
    </location>
</feature>
<evidence type="ECO:0000256" key="1">
    <source>
        <dbReference type="SAM" id="MobiDB-lite"/>
    </source>
</evidence>
<organism evidence="2 3">
    <name type="scientific">Dictyocaulus viviparus</name>
    <name type="common">Bovine lungworm</name>
    <dbReference type="NCBI Taxonomy" id="29172"/>
    <lineage>
        <taxon>Eukaryota</taxon>
        <taxon>Metazoa</taxon>
        <taxon>Ecdysozoa</taxon>
        <taxon>Nematoda</taxon>
        <taxon>Chromadorea</taxon>
        <taxon>Rhabditida</taxon>
        <taxon>Rhabditina</taxon>
        <taxon>Rhabditomorpha</taxon>
        <taxon>Strongyloidea</taxon>
        <taxon>Metastrongylidae</taxon>
        <taxon>Dictyocaulus</taxon>
    </lineage>
</organism>
<dbReference type="OrthoDB" id="5858689at2759"/>
<dbReference type="AlphaFoldDB" id="A0A0D8Y059"/>
<keyword evidence="3" id="KW-1185">Reference proteome</keyword>
<proteinExistence type="predicted"/>
<feature type="compositionally biased region" description="Basic and acidic residues" evidence="1">
    <location>
        <begin position="300"/>
        <end position="310"/>
    </location>
</feature>
<reference evidence="3" key="2">
    <citation type="journal article" date="2016" name="Sci. Rep.">
        <title>Dictyocaulus viviparus genome, variome and transcriptome elucidate lungworm biology and support future intervention.</title>
        <authorList>
            <person name="McNulty S.N."/>
            <person name="Strube C."/>
            <person name="Rosa B.A."/>
            <person name="Martin J.C."/>
            <person name="Tyagi R."/>
            <person name="Choi Y.J."/>
            <person name="Wang Q."/>
            <person name="Hallsworth Pepin K."/>
            <person name="Zhang X."/>
            <person name="Ozersky P."/>
            <person name="Wilson R.K."/>
            <person name="Sternberg P.W."/>
            <person name="Gasser R.B."/>
            <person name="Mitreva M."/>
        </authorList>
    </citation>
    <scope>NUCLEOTIDE SEQUENCE [LARGE SCALE GENOMIC DNA]</scope>
    <source>
        <strain evidence="3">HannoverDv2000</strain>
    </source>
</reference>
<name>A0A0D8Y059_DICVI</name>
<dbReference type="Proteomes" id="UP000053766">
    <property type="component" value="Unassembled WGS sequence"/>
</dbReference>
<accession>A0A0D8Y059</accession>
<sequence length="479" mass="53558">MSKNFEVHKDFDVDEDEETWLTPHLSEKSLGNQSKPVDLKEWFGQIQTSERASLLSKKLQKYAQKRVEHVIVLLLISAARNDRMRMSVSSPLDVVTEGDGSPERNYTFSHQKLFSDSGFMTKDEEDLTEKKQVTPSQLEANESGIVNSTQNSIVSAILSPDVYTSSAMLTTSTPFADSVSRNCLPHLSPSPVQIPVAERQITSDSDEEFYDANSDFCEQEQALLSKSTLHEDPLNGNGMLPDCDSGISVVRNCMTQSLMKVEEETLKQVAQTKTSKPLRSSSVSPRPVSTAVSHSGRSQADSRDSFEHRIQTSRSTTPLSFRSTETKQQMRLSRPFTVRKPVITGRQTPAATPEIKQHHVVANTRMFNTKGQLLKNVLSSSAEISKEHDRNRNLNVTIDNFSASISGCHLSPKPQSEIPDLAALREIARKQEEVKYFAENPWIDASTQKIWNPSSFEKSNPPRKDVNTKTRIELVGDCV</sequence>
<evidence type="ECO:0000313" key="3">
    <source>
        <dbReference type="Proteomes" id="UP000053766"/>
    </source>
</evidence>
<gene>
    <name evidence="2" type="ORF">DICVIV_05921</name>
</gene>